<comment type="caution">
    <text evidence="1">The sequence shown here is derived from an EMBL/GenBank/DDBJ whole genome shotgun (WGS) entry which is preliminary data.</text>
</comment>
<protein>
    <submittedName>
        <fullName evidence="1">Uncharacterized protein</fullName>
    </submittedName>
</protein>
<gene>
    <name evidence="1" type="ORF">HPP92_028681</name>
</gene>
<evidence type="ECO:0000313" key="2">
    <source>
        <dbReference type="Proteomes" id="UP000639772"/>
    </source>
</evidence>
<reference evidence="1 2" key="1">
    <citation type="journal article" date="2020" name="Nat. Food">
        <title>A phased Vanilla planifolia genome enables genetic improvement of flavour and production.</title>
        <authorList>
            <person name="Hasing T."/>
            <person name="Tang H."/>
            <person name="Brym M."/>
            <person name="Khazi F."/>
            <person name="Huang T."/>
            <person name="Chambers A.H."/>
        </authorList>
    </citation>
    <scope>NUCLEOTIDE SEQUENCE [LARGE SCALE GENOMIC DNA]</scope>
    <source>
        <tissue evidence="1">Leaf</tissue>
    </source>
</reference>
<proteinExistence type="predicted"/>
<accession>A0A835U3S9</accession>
<organism evidence="1 2">
    <name type="scientific">Vanilla planifolia</name>
    <name type="common">Vanilla</name>
    <dbReference type="NCBI Taxonomy" id="51239"/>
    <lineage>
        <taxon>Eukaryota</taxon>
        <taxon>Viridiplantae</taxon>
        <taxon>Streptophyta</taxon>
        <taxon>Embryophyta</taxon>
        <taxon>Tracheophyta</taxon>
        <taxon>Spermatophyta</taxon>
        <taxon>Magnoliopsida</taxon>
        <taxon>Liliopsida</taxon>
        <taxon>Asparagales</taxon>
        <taxon>Orchidaceae</taxon>
        <taxon>Vanilloideae</taxon>
        <taxon>Vanilleae</taxon>
        <taxon>Vanilla</taxon>
    </lineage>
</organism>
<dbReference type="Proteomes" id="UP000639772">
    <property type="component" value="Unassembled WGS sequence"/>
</dbReference>
<name>A0A835U3S9_VANPL</name>
<feature type="non-terminal residue" evidence="1">
    <location>
        <position position="100"/>
    </location>
</feature>
<dbReference type="AlphaFoldDB" id="A0A835U3S9"/>
<sequence>YLLFITWRISLHLVQRDEEGKNFHCHLGNVGNNGDGRKEVAKRRDDTRVIKEDRGEVVFASQFVVAYHAVRLCFGGESVVKMRAPAEISSEVINEFMVFI</sequence>
<evidence type="ECO:0000313" key="1">
    <source>
        <dbReference type="EMBL" id="KAG0446740.1"/>
    </source>
</evidence>
<dbReference type="EMBL" id="JADCNM010000546">
    <property type="protein sequence ID" value="KAG0446740.1"/>
    <property type="molecule type" value="Genomic_DNA"/>
</dbReference>